<accession>T1IDX2</accession>
<dbReference type="Proteomes" id="UP000015103">
    <property type="component" value="Unassembled WGS sequence"/>
</dbReference>
<dbReference type="PROSITE" id="PS50294">
    <property type="entry name" value="WD_REPEATS_REGION"/>
    <property type="match status" value="3"/>
</dbReference>
<dbReference type="InterPro" id="IPR036322">
    <property type="entry name" value="WD40_repeat_dom_sf"/>
</dbReference>
<evidence type="ECO:0000259" key="2">
    <source>
        <dbReference type="Pfam" id="PF23775"/>
    </source>
</evidence>
<dbReference type="PRINTS" id="PR00320">
    <property type="entry name" value="GPROTEINBRPT"/>
</dbReference>
<dbReference type="STRING" id="13249.T1IDX2"/>
<dbReference type="GO" id="GO:0000387">
    <property type="term" value="P:spliceosomal snRNP assembly"/>
    <property type="evidence" value="ECO:0007669"/>
    <property type="project" value="TreeGrafter"/>
</dbReference>
<reference evidence="3" key="1">
    <citation type="submission" date="2015-05" db="UniProtKB">
        <authorList>
            <consortium name="EnsemblMetazoa"/>
        </authorList>
    </citation>
    <scope>IDENTIFICATION</scope>
</reference>
<dbReference type="Gene3D" id="2.130.10.10">
    <property type="entry name" value="YVTN repeat-like/Quinoprotein amine dehydrogenase"/>
    <property type="match status" value="2"/>
</dbReference>
<dbReference type="OMA" id="HHETINA"/>
<organism evidence="3 4">
    <name type="scientific">Rhodnius prolixus</name>
    <name type="common">Triatomid bug</name>
    <dbReference type="NCBI Taxonomy" id="13249"/>
    <lineage>
        <taxon>Eukaryota</taxon>
        <taxon>Metazoa</taxon>
        <taxon>Ecdysozoa</taxon>
        <taxon>Arthropoda</taxon>
        <taxon>Hexapoda</taxon>
        <taxon>Insecta</taxon>
        <taxon>Pterygota</taxon>
        <taxon>Neoptera</taxon>
        <taxon>Paraneoptera</taxon>
        <taxon>Hemiptera</taxon>
        <taxon>Heteroptera</taxon>
        <taxon>Panheteroptera</taxon>
        <taxon>Cimicomorpha</taxon>
        <taxon>Reduviidae</taxon>
        <taxon>Triatominae</taxon>
        <taxon>Rhodnius</taxon>
    </lineage>
</organism>
<dbReference type="PANTHER" id="PTHR46362:SF1">
    <property type="entry name" value="GEM-ASSOCIATED PROTEIN 5"/>
    <property type="match status" value="1"/>
</dbReference>
<dbReference type="SUPFAM" id="SSF50978">
    <property type="entry name" value="WD40 repeat-like"/>
    <property type="match status" value="1"/>
</dbReference>
<sequence length="648" mass="71281">MGEITIPPSPSWYLSNILACNDEGTAVAYGAKHELVILRPTTNFVKQCEIQPVFIPMAHKERVSAIAFSPSSSENFKNHLVSCSDDGTVHVWDWLNQSLILSHSGHQDGHKIVGVDWSRANPNLIVSITDLGNIVCWDLLSNTIKRLFVGSKILPLCISCCPHNKDIIAVGAKAGLIAIYNIKGAQLAFRLRGHELDVISLAWCPVPQNVFKDDNSENTLLLASGSKDRTIYFWRAGTDGRYETFINLPNHPVASAGYRSKNGVGGQGNSWVCVRWPEPHTFVSSSLYGELLCYDLKNIIVGKADGNKKTKNNKVAFRLVHGQFLYFPGHLLIAWHPTNESVLAFGTGEGRVGLFDTSSSKPALLLRLYHRKSVYSLIWAPPVGNIETFTKKKPLALFSVGDGEILQYNPDNPEKDPISLASFFIKCDASAMVSKAPGRSDLAWKFDMSLAAIGNDNGVLYIVDGRTFSHIHTVFAHKKLIQCVVWHPGSVTSENAVSPYSSWLATASDNIQIINVTNEGVETIACLNTHSEKVVSLCWSPHFNARLISASYDYTSQVWDVASGSVLACFDGHHSAVVCCLPSTLHQDYIITGSADNTVRVWNINKYHLTKSKTKKQRLTGVMKKFAGVQEATDLTPAEDNEQIISTA</sequence>
<dbReference type="InterPro" id="IPR056424">
    <property type="entry name" value="Beta-prop_GEMI5_2nd"/>
</dbReference>
<dbReference type="InterPro" id="IPR019775">
    <property type="entry name" value="WD40_repeat_CS"/>
</dbReference>
<proteinExistence type="predicted"/>
<feature type="domain" description="Gem-associated protein 5 second beta-propeller" evidence="2">
    <location>
        <begin position="332"/>
        <end position="594"/>
    </location>
</feature>
<dbReference type="InterPro" id="IPR056432">
    <property type="entry name" value="Beta-prop_GEMI5_1st"/>
</dbReference>
<dbReference type="InterPro" id="IPR052640">
    <property type="entry name" value="Gemin-5"/>
</dbReference>
<dbReference type="GO" id="GO:0003730">
    <property type="term" value="F:mRNA 3'-UTR binding"/>
    <property type="evidence" value="ECO:0007669"/>
    <property type="project" value="TreeGrafter"/>
</dbReference>
<dbReference type="HOGENOM" id="CLU_004491_0_0_1"/>
<dbReference type="eggNOG" id="ENOG502QPYZ">
    <property type="taxonomic scope" value="Eukaryota"/>
</dbReference>
<dbReference type="PANTHER" id="PTHR46362">
    <property type="entry name" value="GEM-ASSOCIATED PROTEIN 5"/>
    <property type="match status" value="1"/>
</dbReference>
<evidence type="ECO:0000313" key="4">
    <source>
        <dbReference type="Proteomes" id="UP000015103"/>
    </source>
</evidence>
<dbReference type="SUPFAM" id="SSF50998">
    <property type="entry name" value="Quinoprotein alcohol dehydrogenase-like"/>
    <property type="match status" value="1"/>
</dbReference>
<dbReference type="InterPro" id="IPR001680">
    <property type="entry name" value="WD40_rpt"/>
</dbReference>
<dbReference type="SMART" id="SM00320">
    <property type="entry name" value="WD40"/>
    <property type="match status" value="9"/>
</dbReference>
<dbReference type="EnsemblMetazoa" id="RPRC014492-RA">
    <property type="protein sequence ID" value="RPRC014492-PA"/>
    <property type="gene ID" value="RPRC014492"/>
</dbReference>
<feature type="domain" description="Gem-associated protein 5 first beta-propeller" evidence="1">
    <location>
        <begin position="55"/>
        <end position="215"/>
    </location>
</feature>
<dbReference type="InterPro" id="IPR011047">
    <property type="entry name" value="Quinoprotein_ADH-like_sf"/>
</dbReference>
<dbReference type="PROSITE" id="PS00678">
    <property type="entry name" value="WD_REPEATS_1"/>
    <property type="match status" value="2"/>
</dbReference>
<name>T1IDX2_RHOPR</name>
<dbReference type="GO" id="GO:0032797">
    <property type="term" value="C:SMN complex"/>
    <property type="evidence" value="ECO:0007669"/>
    <property type="project" value="TreeGrafter"/>
</dbReference>
<evidence type="ECO:0000313" key="3">
    <source>
        <dbReference type="EnsemblMetazoa" id="RPRC014492-PA"/>
    </source>
</evidence>
<dbReference type="GO" id="GO:0005634">
    <property type="term" value="C:nucleus"/>
    <property type="evidence" value="ECO:0007669"/>
    <property type="project" value="TreeGrafter"/>
</dbReference>
<dbReference type="InterPro" id="IPR015943">
    <property type="entry name" value="WD40/YVTN_repeat-like_dom_sf"/>
</dbReference>
<dbReference type="InParanoid" id="T1IDX2"/>
<dbReference type="PROSITE" id="PS50082">
    <property type="entry name" value="WD_REPEATS_2"/>
    <property type="match status" value="3"/>
</dbReference>
<dbReference type="EMBL" id="ACPB03003541">
    <property type="status" value="NOT_ANNOTATED_CDS"/>
    <property type="molecule type" value="Genomic_DNA"/>
</dbReference>
<protein>
    <recommendedName>
        <fullName evidence="5">WD repeat-containing protein 55 homolog</fullName>
    </recommendedName>
</protein>
<dbReference type="Pfam" id="PF23775">
    <property type="entry name" value="Beta-prop_RIG_2nd"/>
    <property type="match status" value="1"/>
</dbReference>
<dbReference type="InterPro" id="IPR020472">
    <property type="entry name" value="WD40_PAC1"/>
</dbReference>
<evidence type="ECO:0008006" key="5">
    <source>
        <dbReference type="Google" id="ProtNLM"/>
    </source>
</evidence>
<dbReference type="Pfam" id="PF23770">
    <property type="entry name" value="Beta-prop_RIG_1st"/>
    <property type="match status" value="1"/>
</dbReference>
<dbReference type="AlphaFoldDB" id="T1IDX2"/>
<dbReference type="VEuPathDB" id="VectorBase:RPRC014492"/>
<evidence type="ECO:0000259" key="1">
    <source>
        <dbReference type="Pfam" id="PF23770"/>
    </source>
</evidence>
<keyword evidence="4" id="KW-1185">Reference proteome</keyword>